<dbReference type="PANTHER" id="PTHR38011:SF7">
    <property type="entry name" value="2,5-DIAMINO-6-RIBOSYLAMINO-4(3H)-PYRIMIDINONE 5'-PHOSPHATE REDUCTASE"/>
    <property type="match status" value="1"/>
</dbReference>
<dbReference type="Gene3D" id="3.40.430.10">
    <property type="entry name" value="Dihydrofolate Reductase, subunit A"/>
    <property type="match status" value="1"/>
</dbReference>
<evidence type="ECO:0000256" key="2">
    <source>
        <dbReference type="ARBA" id="ARBA00022857"/>
    </source>
</evidence>
<dbReference type="SUPFAM" id="SSF53597">
    <property type="entry name" value="Dihydrofolate reductase-like"/>
    <property type="match status" value="1"/>
</dbReference>
<keyword evidence="3" id="KW-0560">Oxidoreductase</keyword>
<proteinExistence type="predicted"/>
<feature type="domain" description="Bacterial bifunctional deaminase-reductase C-terminal" evidence="4">
    <location>
        <begin position="8"/>
        <end position="218"/>
    </location>
</feature>
<dbReference type="InterPro" id="IPR002734">
    <property type="entry name" value="RibDG_C"/>
</dbReference>
<dbReference type="InterPro" id="IPR024072">
    <property type="entry name" value="DHFR-like_dom_sf"/>
</dbReference>
<name>A0ABT2NBR0_9CYAN</name>
<dbReference type="Proteomes" id="UP001525961">
    <property type="component" value="Unassembled WGS sequence"/>
</dbReference>
<comment type="pathway">
    <text evidence="1">Cofactor biosynthesis; riboflavin biosynthesis.</text>
</comment>
<sequence length="235" mass="25343">MSDRPVTTVVLAMSADGKISDSLRSPLLFGSPADKNHLEQQVAAADAVITGAGTFRVKDKAMRVINPDRINQREEAGKPPQPVQIVASASGNLPRELPLFQQPVPRWLVTTPAGAEPWRNHSGFDKILVSETPSGGVDWHDAFQQIANLGIKKLAILGGGNLVASLLTEDLIDELWLTICPLLIGGTNAPTPVDGNGFSTQTGPRLELLEVKTIDAEVFLHYRLRRQQDSTSPSS</sequence>
<evidence type="ECO:0000313" key="5">
    <source>
        <dbReference type="EMBL" id="MCT7980134.1"/>
    </source>
</evidence>
<evidence type="ECO:0000313" key="6">
    <source>
        <dbReference type="Proteomes" id="UP001525961"/>
    </source>
</evidence>
<accession>A0ABT2NBR0</accession>
<dbReference type="Pfam" id="PF01872">
    <property type="entry name" value="RibD_C"/>
    <property type="match status" value="1"/>
</dbReference>
<dbReference type="InterPro" id="IPR050765">
    <property type="entry name" value="Riboflavin_Biosynth_HTPR"/>
</dbReference>
<reference evidence="5 6" key="1">
    <citation type="journal article" date="2022" name="Front. Microbiol.">
        <title>High genomic differentiation and limited gene flow indicate recent cryptic speciation within the genus Laspinema (cyanobacteria).</title>
        <authorList>
            <person name="Stanojkovic A."/>
            <person name="Skoupy S."/>
            <person name="Skaloud P."/>
            <person name="Dvorak P."/>
        </authorList>
    </citation>
    <scope>NUCLEOTIDE SEQUENCE [LARGE SCALE GENOMIC DNA]</scope>
    <source>
        <strain evidence="5 6">D3b</strain>
    </source>
</reference>
<evidence type="ECO:0000259" key="4">
    <source>
        <dbReference type="Pfam" id="PF01872"/>
    </source>
</evidence>
<comment type="caution">
    <text evidence="5">The sequence shown here is derived from an EMBL/GenBank/DDBJ whole genome shotgun (WGS) entry which is preliminary data.</text>
</comment>
<keyword evidence="2" id="KW-0521">NADP</keyword>
<evidence type="ECO:0000256" key="1">
    <source>
        <dbReference type="ARBA" id="ARBA00005104"/>
    </source>
</evidence>
<dbReference type="EMBL" id="JAMXFA010000033">
    <property type="protein sequence ID" value="MCT7980134.1"/>
    <property type="molecule type" value="Genomic_DNA"/>
</dbReference>
<organism evidence="5 6">
    <name type="scientific">Laspinema olomoucense D3b</name>
    <dbReference type="NCBI Taxonomy" id="2953688"/>
    <lineage>
        <taxon>Bacteria</taxon>
        <taxon>Bacillati</taxon>
        <taxon>Cyanobacteriota</taxon>
        <taxon>Cyanophyceae</taxon>
        <taxon>Oscillatoriophycideae</taxon>
        <taxon>Oscillatoriales</taxon>
        <taxon>Laspinemataceae</taxon>
        <taxon>Laspinema</taxon>
        <taxon>Laspinema olomoucense</taxon>
    </lineage>
</organism>
<keyword evidence="6" id="KW-1185">Reference proteome</keyword>
<gene>
    <name evidence="5" type="ORF">NG792_20635</name>
</gene>
<evidence type="ECO:0000256" key="3">
    <source>
        <dbReference type="ARBA" id="ARBA00023002"/>
    </source>
</evidence>
<protein>
    <submittedName>
        <fullName evidence="5">RibD family protein</fullName>
    </submittedName>
</protein>
<dbReference type="PANTHER" id="PTHR38011">
    <property type="entry name" value="DIHYDROFOLATE REDUCTASE FAMILY PROTEIN (AFU_ORTHOLOGUE AFUA_8G06820)"/>
    <property type="match status" value="1"/>
</dbReference>